<dbReference type="PANTHER" id="PTHR30222:SF17">
    <property type="entry name" value="SPERMIDINE_PUTRESCINE-BINDING PERIPLASMIC PROTEIN"/>
    <property type="match status" value="1"/>
</dbReference>
<reference evidence="6" key="2">
    <citation type="submission" date="2023-01" db="EMBL/GenBank/DDBJ databases">
        <authorList>
            <person name="Sun Q."/>
            <person name="Evtushenko L."/>
        </authorList>
    </citation>
    <scope>NUCLEOTIDE SEQUENCE</scope>
    <source>
        <strain evidence="6">VKM B-2789</strain>
    </source>
</reference>
<comment type="subcellular location">
    <subcellularLocation>
        <location evidence="1">Periplasm</location>
    </subcellularLocation>
</comment>
<dbReference type="Proteomes" id="UP001143330">
    <property type="component" value="Unassembled WGS sequence"/>
</dbReference>
<organism evidence="6 7">
    <name type="scientific">Ancylobacter defluvii</name>
    <dbReference type="NCBI Taxonomy" id="1282440"/>
    <lineage>
        <taxon>Bacteria</taxon>
        <taxon>Pseudomonadati</taxon>
        <taxon>Pseudomonadota</taxon>
        <taxon>Alphaproteobacteria</taxon>
        <taxon>Hyphomicrobiales</taxon>
        <taxon>Xanthobacteraceae</taxon>
        <taxon>Ancylobacter</taxon>
    </lineage>
</organism>
<dbReference type="InterPro" id="IPR006059">
    <property type="entry name" value="SBP"/>
</dbReference>
<dbReference type="GO" id="GO:0019808">
    <property type="term" value="F:polyamine binding"/>
    <property type="evidence" value="ECO:0007669"/>
    <property type="project" value="InterPro"/>
</dbReference>
<gene>
    <name evidence="6" type="ORF">GCM10017653_31200</name>
</gene>
<feature type="chain" id="PRO_5040874981" evidence="5">
    <location>
        <begin position="28"/>
        <end position="346"/>
    </location>
</feature>
<evidence type="ECO:0000256" key="3">
    <source>
        <dbReference type="ARBA" id="ARBA00022729"/>
    </source>
</evidence>
<dbReference type="PRINTS" id="PR00909">
    <property type="entry name" value="SPERMDNBNDNG"/>
</dbReference>
<evidence type="ECO:0000256" key="4">
    <source>
        <dbReference type="ARBA" id="ARBA00022764"/>
    </source>
</evidence>
<reference evidence="6" key="1">
    <citation type="journal article" date="2014" name="Int. J. Syst. Evol. Microbiol.">
        <title>Complete genome sequence of Corynebacterium casei LMG S-19264T (=DSM 44701T), isolated from a smear-ripened cheese.</title>
        <authorList>
            <consortium name="US DOE Joint Genome Institute (JGI-PGF)"/>
            <person name="Walter F."/>
            <person name="Albersmeier A."/>
            <person name="Kalinowski J."/>
            <person name="Ruckert C."/>
        </authorList>
    </citation>
    <scope>NUCLEOTIDE SEQUENCE</scope>
    <source>
        <strain evidence="6">VKM B-2789</strain>
    </source>
</reference>
<dbReference type="GO" id="GO:0015846">
    <property type="term" value="P:polyamine transport"/>
    <property type="evidence" value="ECO:0007669"/>
    <property type="project" value="InterPro"/>
</dbReference>
<evidence type="ECO:0000256" key="5">
    <source>
        <dbReference type="SAM" id="SignalP"/>
    </source>
</evidence>
<evidence type="ECO:0000256" key="1">
    <source>
        <dbReference type="ARBA" id="ARBA00004418"/>
    </source>
</evidence>
<accession>A0A9W6JW93</accession>
<dbReference type="Gene3D" id="3.40.190.10">
    <property type="entry name" value="Periplasmic binding protein-like II"/>
    <property type="match status" value="2"/>
</dbReference>
<keyword evidence="7" id="KW-1185">Reference proteome</keyword>
<comment type="caution">
    <text evidence="6">The sequence shown here is derived from an EMBL/GenBank/DDBJ whole genome shotgun (WGS) entry which is preliminary data.</text>
</comment>
<evidence type="ECO:0000313" key="7">
    <source>
        <dbReference type="Proteomes" id="UP001143330"/>
    </source>
</evidence>
<dbReference type="Pfam" id="PF13416">
    <property type="entry name" value="SBP_bac_8"/>
    <property type="match status" value="1"/>
</dbReference>
<dbReference type="RefSeq" id="WP_213364879.1">
    <property type="nucleotide sequence ID" value="NZ_BSFM01000014.1"/>
</dbReference>
<keyword evidence="3 5" id="KW-0732">Signal</keyword>
<dbReference type="EMBL" id="BSFM01000014">
    <property type="protein sequence ID" value="GLK85050.1"/>
    <property type="molecule type" value="Genomic_DNA"/>
</dbReference>
<protein>
    <submittedName>
        <fullName evidence="6">Putrescine-binding periplasmic protein</fullName>
    </submittedName>
</protein>
<dbReference type="GO" id="GO:0042597">
    <property type="term" value="C:periplasmic space"/>
    <property type="evidence" value="ECO:0007669"/>
    <property type="project" value="UniProtKB-SubCell"/>
</dbReference>
<evidence type="ECO:0000313" key="6">
    <source>
        <dbReference type="EMBL" id="GLK85050.1"/>
    </source>
</evidence>
<dbReference type="InterPro" id="IPR001188">
    <property type="entry name" value="Sperm_putr-bd"/>
</dbReference>
<keyword evidence="4" id="KW-0574">Periplasm</keyword>
<name>A0A9W6JW93_9HYPH</name>
<proteinExistence type="predicted"/>
<dbReference type="SUPFAM" id="SSF53850">
    <property type="entry name" value="Periplasmic binding protein-like II"/>
    <property type="match status" value="1"/>
</dbReference>
<feature type="signal peptide" evidence="5">
    <location>
        <begin position="1"/>
        <end position="27"/>
    </location>
</feature>
<evidence type="ECO:0000256" key="2">
    <source>
        <dbReference type="ARBA" id="ARBA00022448"/>
    </source>
</evidence>
<sequence length="346" mass="38142">MKKFAFALGAVVAGTFAVMASATVASAQEKLVISTWGGNWKEGVAIVGKEFTKRTGVEVEYITGGTLDRLAKAKVARDNPESDLINTTAHVGYLYHSDGLMEKLDWSKIPNAAKLYPMAKRSDYTVADYVYVYTPAFRTDLMPKDFKIDSWETLWGAEVAGKLGLPDFDPSHVIIAATKLAGVKPEEWDKVKPKLLELKKSIKAFYQSDATSQNLIRTGETPVQVLLNINGYHIQKLGIPVEIDVPKEGAVAGTDVWGINANSKKKALAEQFLNIALEPEMLAKLCNFHKCSPMSGEAKLDPEVAKLPGIFTSQEEIEKGAIVLDDKTYATLLPQWKAWFTENMMH</sequence>
<dbReference type="AlphaFoldDB" id="A0A9W6JW93"/>
<keyword evidence="2" id="KW-0813">Transport</keyword>
<dbReference type="PANTHER" id="PTHR30222">
    <property type="entry name" value="SPERMIDINE/PUTRESCINE-BINDING PERIPLASMIC PROTEIN"/>
    <property type="match status" value="1"/>
</dbReference>